<dbReference type="Proteomes" id="UP000499080">
    <property type="component" value="Unassembled WGS sequence"/>
</dbReference>
<comment type="caution">
    <text evidence="1">The sequence shown here is derived from an EMBL/GenBank/DDBJ whole genome shotgun (WGS) entry which is preliminary data.</text>
</comment>
<organism evidence="1 2">
    <name type="scientific">Araneus ventricosus</name>
    <name type="common">Orbweaver spider</name>
    <name type="synonym">Epeira ventricosa</name>
    <dbReference type="NCBI Taxonomy" id="182803"/>
    <lineage>
        <taxon>Eukaryota</taxon>
        <taxon>Metazoa</taxon>
        <taxon>Ecdysozoa</taxon>
        <taxon>Arthropoda</taxon>
        <taxon>Chelicerata</taxon>
        <taxon>Arachnida</taxon>
        <taxon>Araneae</taxon>
        <taxon>Araneomorphae</taxon>
        <taxon>Entelegynae</taxon>
        <taxon>Araneoidea</taxon>
        <taxon>Araneidae</taxon>
        <taxon>Araneus</taxon>
    </lineage>
</organism>
<dbReference type="EMBL" id="BGPR01012799">
    <property type="protein sequence ID" value="GBN57734.1"/>
    <property type="molecule type" value="Genomic_DNA"/>
</dbReference>
<proteinExistence type="predicted"/>
<keyword evidence="2" id="KW-1185">Reference proteome</keyword>
<reference evidence="1 2" key="1">
    <citation type="journal article" date="2019" name="Sci. Rep.">
        <title>Orb-weaving spider Araneus ventricosus genome elucidates the spidroin gene catalogue.</title>
        <authorList>
            <person name="Kono N."/>
            <person name="Nakamura H."/>
            <person name="Ohtoshi R."/>
            <person name="Moran D.A.P."/>
            <person name="Shinohara A."/>
            <person name="Yoshida Y."/>
            <person name="Fujiwara M."/>
            <person name="Mori M."/>
            <person name="Tomita M."/>
            <person name="Arakawa K."/>
        </authorList>
    </citation>
    <scope>NUCLEOTIDE SEQUENCE [LARGE SCALE GENOMIC DNA]</scope>
</reference>
<evidence type="ECO:0000313" key="2">
    <source>
        <dbReference type="Proteomes" id="UP000499080"/>
    </source>
</evidence>
<accession>A0A4Y2Q2V9</accession>
<dbReference type="AlphaFoldDB" id="A0A4Y2Q2V9"/>
<name>A0A4Y2Q2V9_ARAVE</name>
<evidence type="ECO:0000313" key="1">
    <source>
        <dbReference type="EMBL" id="GBN57734.1"/>
    </source>
</evidence>
<sequence>MVRVYFTTGNAAQRAQAPEETLASFFRLCTQDEFARTLLHNEVPKYYTWNNSKKTWQRRKQREAVLEEAEIRSSYALRRVYTVHPIHKGISRKSIVSLYLFRCIDPFEIIQNFIRFSFFHILRGL</sequence>
<gene>
    <name evidence="1" type="ORF">AVEN_255021_1</name>
</gene>
<protein>
    <submittedName>
        <fullName evidence="1">Uncharacterized protein</fullName>
    </submittedName>
</protein>